<dbReference type="AlphaFoldDB" id="A0A5E4LPS1"/>
<dbReference type="PANTHER" id="PTHR43030:SF1">
    <property type="entry name" value="PHOSPHOENOLPYRUVATE SYNTHASE"/>
    <property type="match status" value="1"/>
</dbReference>
<dbReference type="InterPro" id="IPR008279">
    <property type="entry name" value="PEP-util_enz_mobile_dom"/>
</dbReference>
<proteinExistence type="inferred from homology"/>
<comment type="caution">
    <text evidence="5">The sequence shown here is derived from an EMBL/GenBank/DDBJ whole genome shotgun (WGS) entry which is preliminary data.</text>
</comment>
<protein>
    <submittedName>
        <fullName evidence="5">Phosphoenolpyruvate synthase</fullName>
        <ecNumber evidence="5">2.7.9.2</ecNumber>
    </submittedName>
</protein>
<keyword evidence="5" id="KW-0808">Transferase</keyword>
<dbReference type="EMBL" id="CABMJJ010000009">
    <property type="protein sequence ID" value="VVC03994.1"/>
    <property type="molecule type" value="Genomic_DNA"/>
</dbReference>
<comment type="similarity">
    <text evidence="1">Belongs to the PEP-utilizing enzyme family.</text>
</comment>
<keyword evidence="2" id="KW-0547">Nucleotide-binding</keyword>
<sequence>MKSEIWFEWERQATVHPIRMCMNAWMEPMEKAYGRPWPRTVIIYNGEIVSWYNLWADLLDYGQYLINIFVEESEQKKLLNNVEAQATELRKMFSKFDSIDLHKVTDNELLSTYEELNKKYVGWFVPGGLVEPIGHRGERLVRELLSSLPESEKNELFSLITTTTHESFSKRELHDLLEIAIAKKHGNFTPSLLTKHAKKYFWLHNNYFSTEVLDEKFFEKELENALSTYPDPAGQIEKMDAELRSVAGKKAELVKKLQLNQKNQNLIKLLDLFAWYQDYRKEYTMQMLHYLDLILAEIGKRNGLSLNDMKYSFPSEVLAGRLDGRILKERKKRYLFHFDQSNVIDGVGDWSKEEEERIFKSTGHRDEVLELTGMVANKGFVRGRARVTMSISEAKHIQPGEILITSMTTPDFVTAIKRAAAIVTNEGGILCHAAVVSREFGIPCMVGTKLATKVFKTGDLLEVDCELGVVRKISE</sequence>
<evidence type="ECO:0000313" key="6">
    <source>
        <dbReference type="Proteomes" id="UP000789941"/>
    </source>
</evidence>
<dbReference type="Gene3D" id="3.50.30.10">
    <property type="entry name" value="Phosphohistidine domain"/>
    <property type="match status" value="1"/>
</dbReference>
<dbReference type="EC" id="2.7.9.2" evidence="5"/>
<dbReference type="InterPro" id="IPR006319">
    <property type="entry name" value="PEP_synth"/>
</dbReference>
<dbReference type="PANTHER" id="PTHR43030">
    <property type="entry name" value="PHOSPHOENOLPYRUVATE SYNTHASE"/>
    <property type="match status" value="1"/>
</dbReference>
<dbReference type="SUPFAM" id="SSF52009">
    <property type="entry name" value="Phosphohistidine domain"/>
    <property type="match status" value="1"/>
</dbReference>
<evidence type="ECO:0000256" key="2">
    <source>
        <dbReference type="ARBA" id="ARBA00022741"/>
    </source>
</evidence>
<dbReference type="GO" id="GO:0008986">
    <property type="term" value="F:pyruvate, water dikinase activity"/>
    <property type="evidence" value="ECO:0007669"/>
    <property type="project" value="UniProtKB-EC"/>
</dbReference>
<dbReference type="Proteomes" id="UP000789941">
    <property type="component" value="Unassembled WGS sequence"/>
</dbReference>
<feature type="domain" description="PEP-utilising enzyme mobile" evidence="4">
    <location>
        <begin position="397"/>
        <end position="468"/>
    </location>
</feature>
<keyword evidence="3" id="KW-0067">ATP-binding</keyword>
<evidence type="ECO:0000313" key="5">
    <source>
        <dbReference type="EMBL" id="VVC03994.1"/>
    </source>
</evidence>
<dbReference type="GO" id="GO:0005524">
    <property type="term" value="F:ATP binding"/>
    <property type="evidence" value="ECO:0007669"/>
    <property type="project" value="UniProtKB-KW"/>
</dbReference>
<dbReference type="InterPro" id="IPR036637">
    <property type="entry name" value="Phosphohistidine_dom_sf"/>
</dbReference>
<reference evidence="5 6" key="1">
    <citation type="submission" date="2019-08" db="EMBL/GenBank/DDBJ databases">
        <authorList>
            <person name="Vazquez-Campos X."/>
        </authorList>
    </citation>
    <scope>NUCLEOTIDE SEQUENCE [LARGE SCALE GENOMIC DNA]</scope>
    <source>
        <strain evidence="5">LFW-283_2</strain>
    </source>
</reference>
<accession>A0A5E4LPS1</accession>
<organism evidence="5 6">
    <name type="scientific">Candidatus Bilamarchaeum dharawalense</name>
    <dbReference type="NCBI Taxonomy" id="2885759"/>
    <lineage>
        <taxon>Archaea</taxon>
        <taxon>Candidatus Micrarchaeota</taxon>
        <taxon>Candidatus Micrarchaeia</taxon>
        <taxon>Candidatus Anstonellales</taxon>
        <taxon>Candidatus Bilamarchaeaceae</taxon>
        <taxon>Candidatus Bilamarchaeum</taxon>
    </lineage>
</organism>
<evidence type="ECO:0000259" key="4">
    <source>
        <dbReference type="Pfam" id="PF00391"/>
    </source>
</evidence>
<gene>
    <name evidence="5" type="primary">ppsA_2</name>
    <name evidence="5" type="ORF">LFW2832_00665</name>
</gene>
<name>A0A5E4LPS1_9ARCH</name>
<evidence type="ECO:0000256" key="1">
    <source>
        <dbReference type="ARBA" id="ARBA00007837"/>
    </source>
</evidence>
<dbReference type="Pfam" id="PF00391">
    <property type="entry name" value="PEP-utilizers"/>
    <property type="match status" value="1"/>
</dbReference>
<evidence type="ECO:0000256" key="3">
    <source>
        <dbReference type="ARBA" id="ARBA00022840"/>
    </source>
</evidence>